<dbReference type="EMBL" id="AMZH03014379">
    <property type="protein sequence ID" value="RRT47739.1"/>
    <property type="molecule type" value="Genomic_DNA"/>
</dbReference>
<dbReference type="Proteomes" id="UP000287651">
    <property type="component" value="Unassembled WGS sequence"/>
</dbReference>
<accession>A0A426Y7P0</accession>
<dbReference type="Gene3D" id="3.50.70.10">
    <property type="match status" value="1"/>
</dbReference>
<evidence type="ECO:0008006" key="4">
    <source>
        <dbReference type="Google" id="ProtNLM"/>
    </source>
</evidence>
<dbReference type="AlphaFoldDB" id="A0A426Y7P0"/>
<dbReference type="Gene3D" id="1.10.890.20">
    <property type="match status" value="1"/>
</dbReference>
<dbReference type="InterPro" id="IPR044228">
    <property type="entry name" value="FAP1"/>
</dbReference>
<dbReference type="InterPro" id="IPR016088">
    <property type="entry name" value="Chalcone_isomerase_3-sand"/>
</dbReference>
<dbReference type="InterPro" id="IPR036298">
    <property type="entry name" value="Chalcone_isomerase_sf"/>
</dbReference>
<evidence type="ECO:0000313" key="2">
    <source>
        <dbReference type="EMBL" id="RRT47739.1"/>
    </source>
</evidence>
<comment type="caution">
    <text evidence="2">The sequence shown here is derived from an EMBL/GenBank/DDBJ whole genome shotgun (WGS) entry which is preliminary data.</text>
</comment>
<name>A0A426Y7P0_ENSVE</name>
<dbReference type="GO" id="GO:0006631">
    <property type="term" value="P:fatty acid metabolic process"/>
    <property type="evidence" value="ECO:0007669"/>
    <property type="project" value="TreeGrafter"/>
</dbReference>
<gene>
    <name evidence="2" type="ORF">B296_00053533</name>
</gene>
<sequence>MGKERNLLSYSSSPQIPRAVAMGSLRFPVSLPRPPKPPRGSAGATSFRLAATAIGAGIGFAVGFSLESAADTSGSRRKPWSRASPIWASLSLAEGPTGTSVEPRTGAAFPTVLDGGRRLTGIGLRKTSVLGLKNIDVYAFGNFSEEYIDSKLMILVFAVSGKEVGEIQSKLLCKSVLDLYFGEDPFDKRAKEDIQSGLASILQERSD</sequence>
<dbReference type="GO" id="GO:0005504">
    <property type="term" value="F:fatty acid binding"/>
    <property type="evidence" value="ECO:0007669"/>
    <property type="project" value="TreeGrafter"/>
</dbReference>
<dbReference type="PANTHER" id="PTHR47589:SF5">
    <property type="entry name" value="CHALCONE ISOMERASE DOMAIN-CONTAINING PROTEIN"/>
    <property type="match status" value="1"/>
</dbReference>
<proteinExistence type="inferred from homology"/>
<dbReference type="GO" id="GO:0016872">
    <property type="term" value="F:intramolecular lyase activity"/>
    <property type="evidence" value="ECO:0007669"/>
    <property type="project" value="InterPro"/>
</dbReference>
<dbReference type="GO" id="GO:0009570">
    <property type="term" value="C:chloroplast stroma"/>
    <property type="evidence" value="ECO:0007669"/>
    <property type="project" value="TreeGrafter"/>
</dbReference>
<organism evidence="2 3">
    <name type="scientific">Ensete ventricosum</name>
    <name type="common">Abyssinian banana</name>
    <name type="synonym">Musa ensete</name>
    <dbReference type="NCBI Taxonomy" id="4639"/>
    <lineage>
        <taxon>Eukaryota</taxon>
        <taxon>Viridiplantae</taxon>
        <taxon>Streptophyta</taxon>
        <taxon>Embryophyta</taxon>
        <taxon>Tracheophyta</taxon>
        <taxon>Spermatophyta</taxon>
        <taxon>Magnoliopsida</taxon>
        <taxon>Liliopsida</taxon>
        <taxon>Zingiberales</taxon>
        <taxon>Musaceae</taxon>
        <taxon>Ensete</taxon>
    </lineage>
</organism>
<protein>
    <recommendedName>
        <fullName evidence="4">Chalcone-flavonone isomerase family protein</fullName>
    </recommendedName>
</protein>
<dbReference type="SUPFAM" id="SSF54626">
    <property type="entry name" value="Chalcone isomerase"/>
    <property type="match status" value="1"/>
</dbReference>
<evidence type="ECO:0000313" key="3">
    <source>
        <dbReference type="Proteomes" id="UP000287651"/>
    </source>
</evidence>
<dbReference type="PANTHER" id="PTHR47589">
    <property type="entry name" value="FATTY-ACID-BINDING PROTEIN 1"/>
    <property type="match status" value="1"/>
</dbReference>
<dbReference type="InterPro" id="IPR016089">
    <property type="entry name" value="Chalcone_isomerase_bundle_sf"/>
</dbReference>
<reference evidence="2 3" key="1">
    <citation type="journal article" date="2014" name="Agronomy (Basel)">
        <title>A Draft Genome Sequence for Ensete ventricosum, the Drought-Tolerant Tree Against Hunger.</title>
        <authorList>
            <person name="Harrison J."/>
            <person name="Moore K.A."/>
            <person name="Paszkiewicz K."/>
            <person name="Jones T."/>
            <person name="Grant M."/>
            <person name="Ambacheew D."/>
            <person name="Muzemil S."/>
            <person name="Studholme D.J."/>
        </authorList>
    </citation>
    <scope>NUCLEOTIDE SEQUENCE [LARGE SCALE GENOMIC DNA]</scope>
</reference>
<comment type="similarity">
    <text evidence="1">Belongs to the chalcone isomerase family.</text>
</comment>
<evidence type="ECO:0000256" key="1">
    <source>
        <dbReference type="ARBA" id="ARBA00007166"/>
    </source>
</evidence>